<evidence type="ECO:0000256" key="11">
    <source>
        <dbReference type="PIRSR" id="PIRSR000349-1"/>
    </source>
</evidence>
<dbReference type="GO" id="GO:0042644">
    <property type="term" value="C:chloroplast nucleoid"/>
    <property type="evidence" value="ECO:0007669"/>
    <property type="project" value="TreeGrafter"/>
</dbReference>
<dbReference type="InterPro" id="IPR019832">
    <property type="entry name" value="Mn/Fe_SOD_C"/>
</dbReference>
<evidence type="ECO:0000256" key="8">
    <source>
        <dbReference type="ARBA" id="ARBA00023002"/>
    </source>
</evidence>
<dbReference type="Pfam" id="PF00081">
    <property type="entry name" value="Sod_Fe_N"/>
    <property type="match status" value="1"/>
</dbReference>
<protein>
    <recommendedName>
        <fullName evidence="4 12">Superoxide dismutase</fullName>
        <ecNumber evidence="4 12">1.15.1.1</ecNumber>
    </recommendedName>
</protein>
<dbReference type="AlphaFoldDB" id="Q6QJL0"/>
<comment type="subcellular location">
    <subcellularLocation>
        <location evidence="2">Plastid</location>
        <location evidence="2">Chloroplast</location>
    </subcellularLocation>
</comment>
<dbReference type="InterPro" id="IPR001189">
    <property type="entry name" value="Mn/Fe_SOD"/>
</dbReference>
<dbReference type="EC" id="1.15.1.1" evidence="4 12"/>
<dbReference type="PROSITE" id="PS00088">
    <property type="entry name" value="SOD_MN"/>
    <property type="match status" value="1"/>
</dbReference>
<dbReference type="InterPro" id="IPR036314">
    <property type="entry name" value="SOD_C_sf"/>
</dbReference>
<dbReference type="Pfam" id="PF02777">
    <property type="entry name" value="Sod_Fe_C"/>
    <property type="match status" value="1"/>
</dbReference>
<dbReference type="PRINTS" id="PR01703">
    <property type="entry name" value="MNSODISMTASE"/>
</dbReference>
<feature type="binding site" evidence="11">
    <location>
        <position position="124"/>
    </location>
    <ligand>
        <name>Mn(2+)</name>
        <dbReference type="ChEBI" id="CHEBI:29035"/>
    </ligand>
</feature>
<evidence type="ECO:0000256" key="6">
    <source>
        <dbReference type="ARBA" id="ARBA00022640"/>
    </source>
</evidence>
<dbReference type="PANTHER" id="PTHR42769">
    <property type="entry name" value="SUPEROXIDE DISMUTASE"/>
    <property type="match status" value="1"/>
</dbReference>
<feature type="domain" description="Manganese/iron superoxide dismutase N-terminal" evidence="13">
    <location>
        <begin position="50"/>
        <end position="132"/>
    </location>
</feature>
<evidence type="ECO:0000259" key="14">
    <source>
        <dbReference type="Pfam" id="PF02777"/>
    </source>
</evidence>
<evidence type="ECO:0000256" key="3">
    <source>
        <dbReference type="ARBA" id="ARBA00008714"/>
    </source>
</evidence>
<dbReference type="Gene3D" id="3.55.40.20">
    <property type="entry name" value="Iron/manganese superoxide dismutase, C-terminal domain"/>
    <property type="match status" value="1"/>
</dbReference>
<dbReference type="GO" id="GO:0004784">
    <property type="term" value="F:superoxide dismutase activity"/>
    <property type="evidence" value="ECO:0007669"/>
    <property type="project" value="UniProtKB-EC"/>
</dbReference>
<evidence type="ECO:0000256" key="10">
    <source>
        <dbReference type="ARBA" id="ARBA00049204"/>
    </source>
</evidence>
<dbReference type="FunFam" id="3.55.40.20:FF:000005">
    <property type="entry name" value="Superoxide dismutase"/>
    <property type="match status" value="1"/>
</dbReference>
<dbReference type="FunFam" id="1.10.287.990:FF:000002">
    <property type="entry name" value="Superoxide dismutase"/>
    <property type="match status" value="1"/>
</dbReference>
<accession>Q6QJL0</accession>
<dbReference type="PIRSF" id="PIRSF000349">
    <property type="entry name" value="SODismutase"/>
    <property type="match status" value="1"/>
</dbReference>
<dbReference type="PANTHER" id="PTHR42769:SF3">
    <property type="entry name" value="SUPEROXIDE DISMUTASE [FE] 2, CHLOROPLASTIC"/>
    <property type="match status" value="1"/>
</dbReference>
<keyword evidence="8 12" id="KW-0560">Oxidoreductase</keyword>
<keyword evidence="6" id="KW-0934">Plastid</keyword>
<comment type="function">
    <text evidence="12">Destroys radicals which are normally produced within the cells and which are toxic to biological systems.</text>
</comment>
<comment type="similarity">
    <text evidence="3 12">Belongs to the iron/manganese superoxide dismutase family.</text>
</comment>
<evidence type="ECO:0000256" key="5">
    <source>
        <dbReference type="ARBA" id="ARBA00022528"/>
    </source>
</evidence>
<feature type="binding site" evidence="11">
    <location>
        <position position="206"/>
    </location>
    <ligand>
        <name>Mn(2+)</name>
        <dbReference type="ChEBI" id="CHEBI:29035"/>
    </ligand>
</feature>
<feature type="binding site" evidence="11">
    <location>
        <position position="72"/>
    </location>
    <ligand>
        <name>Mn(2+)</name>
        <dbReference type="ChEBI" id="CHEBI:29035"/>
    </ligand>
</feature>
<feature type="binding site" evidence="11">
    <location>
        <position position="210"/>
    </location>
    <ligand>
        <name>Mn(2+)</name>
        <dbReference type="ChEBI" id="CHEBI:29035"/>
    </ligand>
</feature>
<keyword evidence="7 11" id="KW-0479">Metal-binding</keyword>
<evidence type="ECO:0000256" key="12">
    <source>
        <dbReference type="RuleBase" id="RU000414"/>
    </source>
</evidence>
<evidence type="ECO:0000256" key="4">
    <source>
        <dbReference type="ARBA" id="ARBA00012682"/>
    </source>
</evidence>
<evidence type="ECO:0000256" key="9">
    <source>
        <dbReference type="ARBA" id="ARBA00023004"/>
    </source>
</evidence>
<evidence type="ECO:0000256" key="1">
    <source>
        <dbReference type="ARBA" id="ARBA00001962"/>
    </source>
</evidence>
<sequence length="249" mass="28583">MALLHRPISLPLLPLAAPASFISHPKHIHLRKVAVPKFRSAPPTVALLNLNPPPYDFDALEPHMSKQTLSFHWGKHHRAYVDNCNNQIKDTELEECTLEDIIKKTYNNGDPRPVFNNAAQAWNHEFFWECMKPGGGKEPKGEILELIKRDFGAYDEFLKEFKQASATQFGSGWAWLVLKDNKLVIEKTPNALNPLIWGHKPLLTIDVWEHAYYLDYQNRRPDYISTFMNELVSWDAVNARLDRAKASAT</sequence>
<evidence type="ECO:0000256" key="7">
    <source>
        <dbReference type="ARBA" id="ARBA00022723"/>
    </source>
</evidence>
<dbReference type="SUPFAM" id="SSF46609">
    <property type="entry name" value="Fe,Mn superoxide dismutase (SOD), N-terminal domain"/>
    <property type="match status" value="1"/>
</dbReference>
<dbReference type="SUPFAM" id="SSF54719">
    <property type="entry name" value="Fe,Mn superoxide dismutase (SOD), C-terminal domain"/>
    <property type="match status" value="1"/>
</dbReference>
<keyword evidence="9" id="KW-0408">Iron</keyword>
<proteinExistence type="evidence at transcript level"/>
<reference evidence="15" key="1">
    <citation type="submission" date="2004-01" db="EMBL/GenBank/DDBJ databases">
        <authorList>
            <person name="Azevedo H."/>
            <person name="Lino-Neto T."/>
            <person name="Tavares R.M."/>
        </authorList>
    </citation>
    <scope>NUCLEOTIDE SEQUENCE</scope>
</reference>
<dbReference type="EMBL" id="AY536055">
    <property type="protein sequence ID" value="AAS47494.1"/>
    <property type="molecule type" value="mRNA"/>
</dbReference>
<organism evidence="15">
    <name type="scientific">Pinus pinaster</name>
    <name type="common">Maritime pine</name>
    <dbReference type="NCBI Taxonomy" id="71647"/>
    <lineage>
        <taxon>Eukaryota</taxon>
        <taxon>Viridiplantae</taxon>
        <taxon>Streptophyta</taxon>
        <taxon>Embryophyta</taxon>
        <taxon>Tracheophyta</taxon>
        <taxon>Spermatophyta</taxon>
        <taxon>Pinopsida</taxon>
        <taxon>Pinidae</taxon>
        <taxon>Conifers I</taxon>
        <taxon>Pinales</taxon>
        <taxon>Pinaceae</taxon>
        <taxon>Pinus</taxon>
        <taxon>Pinus subgen. Pinus</taxon>
    </lineage>
</organism>
<dbReference type="InterPro" id="IPR036324">
    <property type="entry name" value="Mn/Fe_SOD_N_sf"/>
</dbReference>
<feature type="domain" description="Manganese/iron superoxide dismutase C-terminal" evidence="14">
    <location>
        <begin position="139"/>
        <end position="240"/>
    </location>
</feature>
<dbReference type="InterPro" id="IPR019833">
    <property type="entry name" value="Mn/Fe_SOD_BS"/>
</dbReference>
<comment type="catalytic activity">
    <reaction evidence="10 12">
        <text>2 superoxide + 2 H(+) = H2O2 + O2</text>
        <dbReference type="Rhea" id="RHEA:20696"/>
        <dbReference type="ChEBI" id="CHEBI:15378"/>
        <dbReference type="ChEBI" id="CHEBI:15379"/>
        <dbReference type="ChEBI" id="CHEBI:16240"/>
        <dbReference type="ChEBI" id="CHEBI:18421"/>
        <dbReference type="EC" id="1.15.1.1"/>
    </reaction>
</comment>
<name>Q6QJL0_PINPS</name>
<dbReference type="InterPro" id="IPR019831">
    <property type="entry name" value="Mn/Fe_SOD_N"/>
</dbReference>
<keyword evidence="5" id="KW-0150">Chloroplast</keyword>
<comment type="cofactor">
    <cofactor evidence="1">
        <name>Fe cation</name>
        <dbReference type="ChEBI" id="CHEBI:24875"/>
    </cofactor>
</comment>
<dbReference type="GO" id="GO:0046872">
    <property type="term" value="F:metal ion binding"/>
    <property type="evidence" value="ECO:0007669"/>
    <property type="project" value="UniProtKB-KW"/>
</dbReference>
<evidence type="ECO:0000256" key="2">
    <source>
        <dbReference type="ARBA" id="ARBA00004229"/>
    </source>
</evidence>
<evidence type="ECO:0000259" key="13">
    <source>
        <dbReference type="Pfam" id="PF00081"/>
    </source>
</evidence>
<dbReference type="Gene3D" id="1.10.287.990">
    <property type="entry name" value="Fe,Mn superoxide dismutase (SOD) domain"/>
    <property type="match status" value="1"/>
</dbReference>
<evidence type="ECO:0000313" key="15">
    <source>
        <dbReference type="EMBL" id="AAS47494.1"/>
    </source>
</evidence>